<dbReference type="PANTHER" id="PTHR18034:SF3">
    <property type="entry name" value="PRE-MRNA-SPLICING FACTOR CWC22 HOMOLOG"/>
    <property type="match status" value="1"/>
</dbReference>
<sequence length="238" mass="26688">MNKRFTSMVEKPDVLNLDFLADQILADHIIVGRGLFCQAVIKSQSKHPDSSDVCTALVALINFRRPQVGHLLVKRVALQFKVAHARGDKQLMHTSSALLAQLVNQRVAYEILALDVLMILLEDPSPDNVEVAARFCRQCGALLLEVAPGELREILGEFRGLLRKGELEPRPRPLIGRMFAAYRVAFRESARGLKVVDDEEQVPNYVTLVENIDPETSLDRFHTNSHLLEEDEVTSNPS</sequence>
<dbReference type="AlphaFoldDB" id="A0ABD1FY17"/>
<dbReference type="SUPFAM" id="SSF48371">
    <property type="entry name" value="ARM repeat"/>
    <property type="match status" value="1"/>
</dbReference>
<dbReference type="SMART" id="SM00543">
    <property type="entry name" value="MIF4G"/>
    <property type="match status" value="1"/>
</dbReference>
<name>A0ABD1FY17_SALDI</name>
<keyword evidence="3" id="KW-1185">Reference proteome</keyword>
<accession>A0ABD1FY17</accession>
<evidence type="ECO:0000259" key="1">
    <source>
        <dbReference type="SMART" id="SM00543"/>
    </source>
</evidence>
<evidence type="ECO:0000313" key="3">
    <source>
        <dbReference type="Proteomes" id="UP001567538"/>
    </source>
</evidence>
<feature type="domain" description="MIF4G" evidence="1">
    <location>
        <begin position="2"/>
        <end position="185"/>
    </location>
</feature>
<dbReference type="EMBL" id="JBEAFC010000011">
    <property type="protein sequence ID" value="KAL1535853.1"/>
    <property type="molecule type" value="Genomic_DNA"/>
</dbReference>
<dbReference type="InterPro" id="IPR003890">
    <property type="entry name" value="MIF4G-like_typ-3"/>
</dbReference>
<dbReference type="PANTHER" id="PTHR18034">
    <property type="entry name" value="CELL CYCLE CONTROL PROTEIN CWF22-RELATED"/>
    <property type="match status" value="1"/>
</dbReference>
<dbReference type="Gene3D" id="1.25.40.180">
    <property type="match status" value="1"/>
</dbReference>
<gene>
    <name evidence="2" type="primary">CWC22</name>
    <name evidence="2" type="ORF">AAHA92_28583</name>
</gene>
<dbReference type="InterPro" id="IPR050781">
    <property type="entry name" value="CWC22_splicing_factor"/>
</dbReference>
<protein>
    <submittedName>
        <fullName evidence="2">Pre-mRNA-splicing factor cwc22</fullName>
    </submittedName>
</protein>
<dbReference type="InterPro" id="IPR016024">
    <property type="entry name" value="ARM-type_fold"/>
</dbReference>
<comment type="caution">
    <text evidence="2">The sequence shown here is derived from an EMBL/GenBank/DDBJ whole genome shotgun (WGS) entry which is preliminary data.</text>
</comment>
<organism evidence="2 3">
    <name type="scientific">Salvia divinorum</name>
    <name type="common">Maria pastora</name>
    <name type="synonym">Diviner's sage</name>
    <dbReference type="NCBI Taxonomy" id="28513"/>
    <lineage>
        <taxon>Eukaryota</taxon>
        <taxon>Viridiplantae</taxon>
        <taxon>Streptophyta</taxon>
        <taxon>Embryophyta</taxon>
        <taxon>Tracheophyta</taxon>
        <taxon>Spermatophyta</taxon>
        <taxon>Magnoliopsida</taxon>
        <taxon>eudicotyledons</taxon>
        <taxon>Gunneridae</taxon>
        <taxon>Pentapetalae</taxon>
        <taxon>asterids</taxon>
        <taxon>lamiids</taxon>
        <taxon>Lamiales</taxon>
        <taxon>Lamiaceae</taxon>
        <taxon>Nepetoideae</taxon>
        <taxon>Mentheae</taxon>
        <taxon>Salviinae</taxon>
        <taxon>Salvia</taxon>
        <taxon>Salvia subgen. Calosphace</taxon>
    </lineage>
</organism>
<reference evidence="2 3" key="1">
    <citation type="submission" date="2024-06" db="EMBL/GenBank/DDBJ databases">
        <title>A chromosome level genome sequence of Diviner's sage (Salvia divinorum).</title>
        <authorList>
            <person name="Ford S.A."/>
            <person name="Ro D.-K."/>
            <person name="Ness R.W."/>
            <person name="Phillips M.A."/>
        </authorList>
    </citation>
    <scope>NUCLEOTIDE SEQUENCE [LARGE SCALE GENOMIC DNA]</scope>
    <source>
        <strain evidence="2">SAF-2024a</strain>
        <tissue evidence="2">Leaf</tissue>
    </source>
</reference>
<dbReference type="Proteomes" id="UP001567538">
    <property type="component" value="Unassembled WGS sequence"/>
</dbReference>
<proteinExistence type="predicted"/>
<evidence type="ECO:0000313" key="2">
    <source>
        <dbReference type="EMBL" id="KAL1535853.1"/>
    </source>
</evidence>